<evidence type="ECO:0000313" key="3">
    <source>
        <dbReference type="Proteomes" id="UP000538666"/>
    </source>
</evidence>
<dbReference type="EMBL" id="JACHEK010000005">
    <property type="protein sequence ID" value="MBB6144705.1"/>
    <property type="molecule type" value="Genomic_DNA"/>
</dbReference>
<protein>
    <submittedName>
        <fullName evidence="2">Uncharacterized protein</fullName>
    </submittedName>
</protein>
<proteinExistence type="predicted"/>
<gene>
    <name evidence="2" type="ORF">HNQ77_002661</name>
</gene>
<accession>A0A841JVY2</accession>
<sequence length="77" mass="8327">MQTTEILAAIDEEIARLQQARNLIGGSSRSSELTKLGHGTGNGLAAAKKKRTLSPEARKRIADAQKKRWAAEKKAAK</sequence>
<comment type="caution">
    <text evidence="2">The sequence shown here is derived from an EMBL/GenBank/DDBJ whole genome shotgun (WGS) entry which is preliminary data.</text>
</comment>
<keyword evidence="3" id="KW-1185">Reference proteome</keyword>
<evidence type="ECO:0000313" key="2">
    <source>
        <dbReference type="EMBL" id="MBB6144705.1"/>
    </source>
</evidence>
<organism evidence="2 3">
    <name type="scientific">Silvibacterium bohemicum</name>
    <dbReference type="NCBI Taxonomy" id="1577686"/>
    <lineage>
        <taxon>Bacteria</taxon>
        <taxon>Pseudomonadati</taxon>
        <taxon>Acidobacteriota</taxon>
        <taxon>Terriglobia</taxon>
        <taxon>Terriglobales</taxon>
        <taxon>Acidobacteriaceae</taxon>
        <taxon>Silvibacterium</taxon>
    </lineage>
</organism>
<dbReference type="AlphaFoldDB" id="A0A841JVY2"/>
<name>A0A841JVY2_9BACT</name>
<feature type="compositionally biased region" description="Basic and acidic residues" evidence="1">
    <location>
        <begin position="56"/>
        <end position="77"/>
    </location>
</feature>
<dbReference type="Proteomes" id="UP000538666">
    <property type="component" value="Unassembled WGS sequence"/>
</dbReference>
<evidence type="ECO:0000256" key="1">
    <source>
        <dbReference type="SAM" id="MobiDB-lite"/>
    </source>
</evidence>
<dbReference type="OrthoDB" id="122783at2"/>
<feature type="region of interest" description="Disordered" evidence="1">
    <location>
        <begin position="26"/>
        <end position="77"/>
    </location>
</feature>
<dbReference type="RefSeq" id="WP_050059714.1">
    <property type="nucleotide sequence ID" value="NZ_JACHEK010000005.1"/>
</dbReference>
<reference evidence="2 3" key="1">
    <citation type="submission" date="2020-08" db="EMBL/GenBank/DDBJ databases">
        <title>Genomic Encyclopedia of Type Strains, Phase IV (KMG-IV): sequencing the most valuable type-strain genomes for metagenomic binning, comparative biology and taxonomic classification.</title>
        <authorList>
            <person name="Goeker M."/>
        </authorList>
    </citation>
    <scope>NUCLEOTIDE SEQUENCE [LARGE SCALE GENOMIC DNA]</scope>
    <source>
        <strain evidence="2 3">DSM 103733</strain>
    </source>
</reference>